<name>A0AAV5JD77_9ROSI</name>
<organism evidence="2 3">
    <name type="scientific">Rubroshorea leprosula</name>
    <dbReference type="NCBI Taxonomy" id="152421"/>
    <lineage>
        <taxon>Eukaryota</taxon>
        <taxon>Viridiplantae</taxon>
        <taxon>Streptophyta</taxon>
        <taxon>Embryophyta</taxon>
        <taxon>Tracheophyta</taxon>
        <taxon>Spermatophyta</taxon>
        <taxon>Magnoliopsida</taxon>
        <taxon>eudicotyledons</taxon>
        <taxon>Gunneridae</taxon>
        <taxon>Pentapetalae</taxon>
        <taxon>rosids</taxon>
        <taxon>malvids</taxon>
        <taxon>Malvales</taxon>
        <taxon>Dipterocarpaceae</taxon>
        <taxon>Rubroshorea</taxon>
    </lineage>
</organism>
<dbReference type="Pfam" id="PF03732">
    <property type="entry name" value="Retrotrans_gag"/>
    <property type="match status" value="1"/>
</dbReference>
<gene>
    <name evidence="2" type="ORF">SLEP1_g22770</name>
</gene>
<dbReference type="PANTHER" id="PTHR33223:SF11">
    <property type="entry name" value="ELEMENT PROTEIN, PUTATIVE-RELATED"/>
    <property type="match status" value="1"/>
</dbReference>
<reference evidence="2 3" key="1">
    <citation type="journal article" date="2021" name="Commun. Biol.">
        <title>The genome of Shorea leprosula (Dipterocarpaceae) highlights the ecological relevance of drought in aseasonal tropical rainforests.</title>
        <authorList>
            <person name="Ng K.K.S."/>
            <person name="Kobayashi M.J."/>
            <person name="Fawcett J.A."/>
            <person name="Hatakeyama M."/>
            <person name="Paape T."/>
            <person name="Ng C.H."/>
            <person name="Ang C.C."/>
            <person name="Tnah L.H."/>
            <person name="Lee C.T."/>
            <person name="Nishiyama T."/>
            <person name="Sese J."/>
            <person name="O'Brien M.J."/>
            <person name="Copetti D."/>
            <person name="Mohd Noor M.I."/>
            <person name="Ong R.C."/>
            <person name="Putra M."/>
            <person name="Sireger I.Z."/>
            <person name="Indrioko S."/>
            <person name="Kosugi Y."/>
            <person name="Izuno A."/>
            <person name="Isagi Y."/>
            <person name="Lee S.L."/>
            <person name="Shimizu K.K."/>
        </authorList>
    </citation>
    <scope>NUCLEOTIDE SEQUENCE [LARGE SCALE GENOMIC DNA]</scope>
    <source>
        <strain evidence="2">214</strain>
    </source>
</reference>
<dbReference type="EMBL" id="BPVZ01000034">
    <property type="protein sequence ID" value="GKV11517.1"/>
    <property type="molecule type" value="Genomic_DNA"/>
</dbReference>
<dbReference type="PANTHER" id="PTHR33223">
    <property type="entry name" value="CCHC-TYPE DOMAIN-CONTAINING PROTEIN"/>
    <property type="match status" value="1"/>
</dbReference>
<evidence type="ECO:0000313" key="2">
    <source>
        <dbReference type="EMBL" id="GKV11517.1"/>
    </source>
</evidence>
<keyword evidence="3" id="KW-1185">Reference proteome</keyword>
<protein>
    <recommendedName>
        <fullName evidence="1">Retrotransposon gag domain-containing protein</fullName>
    </recommendedName>
</protein>
<dbReference type="AlphaFoldDB" id="A0AAV5JD77"/>
<evidence type="ECO:0000259" key="1">
    <source>
        <dbReference type="Pfam" id="PF03732"/>
    </source>
</evidence>
<dbReference type="InterPro" id="IPR005162">
    <property type="entry name" value="Retrotrans_gag_dom"/>
</dbReference>
<dbReference type="Proteomes" id="UP001054252">
    <property type="component" value="Unassembled WGS sequence"/>
</dbReference>
<proteinExistence type="predicted"/>
<sequence length="268" mass="31156">MPVTRTTSSHIVDENQEPNQDYRWELFDFAQGSTKNYSSSRQLASLTYYAGSSIISQHGWGIRGLDWSYRWECFRQSSTTFWFIDDPPYSKEILSKPYPKKYESPTFPQYDGRKGSSVEYVNKFFDALGAHAGDKDLCLSEFSKTLSDRAYTWYTTLLPSFIHSWDEMVEQFCQIYFQSEERNTILDLYNTRQCAGKDLVVYAKRFTNLVLDCYGGHVESFLVEIYINNMFPRYRAILENIKISQCARLLNAARRIAIFVKAISVGSL</sequence>
<accession>A0AAV5JD77</accession>
<evidence type="ECO:0000313" key="3">
    <source>
        <dbReference type="Proteomes" id="UP001054252"/>
    </source>
</evidence>
<comment type="caution">
    <text evidence="2">The sequence shown here is derived from an EMBL/GenBank/DDBJ whole genome shotgun (WGS) entry which is preliminary data.</text>
</comment>
<feature type="domain" description="Retrotransposon gag" evidence="1">
    <location>
        <begin position="142"/>
        <end position="214"/>
    </location>
</feature>